<gene>
    <name evidence="3" type="ORF">G8E00_14255</name>
</gene>
<dbReference type="AlphaFoldDB" id="A0A6G8RZ50"/>
<feature type="signal peptide" evidence="1">
    <location>
        <begin position="1"/>
        <end position="23"/>
    </location>
</feature>
<organism evidence="3 4">
    <name type="scientific">Acinetobacter shaoyimingii</name>
    <dbReference type="NCBI Taxonomy" id="2715164"/>
    <lineage>
        <taxon>Bacteria</taxon>
        <taxon>Pseudomonadati</taxon>
        <taxon>Pseudomonadota</taxon>
        <taxon>Gammaproteobacteria</taxon>
        <taxon>Moraxellales</taxon>
        <taxon>Moraxellaceae</taxon>
        <taxon>Acinetobacter</taxon>
    </lineage>
</organism>
<reference evidence="3 4" key="1">
    <citation type="submission" date="2020-03" db="EMBL/GenBank/DDBJ databases">
        <authorList>
            <person name="Zhu W."/>
        </authorList>
    </citation>
    <scope>NUCLEOTIDE SEQUENCE [LARGE SCALE GENOMIC DNA]</scope>
    <source>
        <strain evidence="3 4">323-1</strain>
    </source>
</reference>
<evidence type="ECO:0000256" key="1">
    <source>
        <dbReference type="SAM" id="SignalP"/>
    </source>
</evidence>
<dbReference type="RefSeq" id="WP_166225662.1">
    <property type="nucleotide sequence ID" value="NZ_CP049801.1"/>
</dbReference>
<feature type="chain" id="PRO_5026174576" evidence="1">
    <location>
        <begin position="24"/>
        <end position="329"/>
    </location>
</feature>
<accession>A0A6G8RZ50</accession>
<evidence type="ECO:0000313" key="4">
    <source>
        <dbReference type="Proteomes" id="UP000502297"/>
    </source>
</evidence>
<protein>
    <submittedName>
        <fullName evidence="3">Triacylglycerol lipase</fullName>
    </submittedName>
</protein>
<dbReference type="EMBL" id="CP049801">
    <property type="protein sequence ID" value="QIO07013.1"/>
    <property type="molecule type" value="Genomic_DNA"/>
</dbReference>
<feature type="domain" description="AB hydrolase-1" evidence="2">
    <location>
        <begin position="48"/>
        <end position="171"/>
    </location>
</feature>
<keyword evidence="4" id="KW-1185">Reference proteome</keyword>
<dbReference type="SUPFAM" id="SSF53474">
    <property type="entry name" value="alpha/beta-Hydrolases"/>
    <property type="match status" value="1"/>
</dbReference>
<dbReference type="InterPro" id="IPR000073">
    <property type="entry name" value="AB_hydrolase_1"/>
</dbReference>
<dbReference type="Gene3D" id="3.40.50.1820">
    <property type="entry name" value="alpha/beta hydrolase"/>
    <property type="match status" value="1"/>
</dbReference>
<evidence type="ECO:0000313" key="3">
    <source>
        <dbReference type="EMBL" id="QIO07013.1"/>
    </source>
</evidence>
<dbReference type="Proteomes" id="UP000502297">
    <property type="component" value="Chromosome"/>
</dbReference>
<evidence type="ECO:0000259" key="2">
    <source>
        <dbReference type="Pfam" id="PF00561"/>
    </source>
</evidence>
<name>A0A6G8RZ50_9GAMM</name>
<keyword evidence="1" id="KW-0732">Signal</keyword>
<dbReference type="InterPro" id="IPR029058">
    <property type="entry name" value="AB_hydrolase_fold"/>
</dbReference>
<dbReference type="Pfam" id="PF00561">
    <property type="entry name" value="Abhydrolase_1"/>
    <property type="match status" value="1"/>
</dbReference>
<sequence>MKKTFISTGFVLALIMLSFTAEAKSTVQTHALQAKSSFVLSNYAKTQYPIVFNHGMLGFNTVGIDGFGIDYFYQVLPNIARNGGNVWASRVSPFNSNEVRGEQLYQQVQQILAITGAKKVNLIGHSQGGPTSRYVAGVAPELVASITSVGSPHKGSPISDTILQVENTALEKPVVSVVNFISKAIVFAQTLNSSDFPHNSLATAKSLSLSGAAEFNRKFTAGMPTNACGEGKAVDNNIYNYSFNGVGATTNLLDVDSVLGVTSLMINNGGDNDGLVPRCSAKYGKTIRDNYNWNHLDEVNQLLGLKAVFAPDPVDVYLQHANRLKQQGL</sequence>
<proteinExistence type="predicted"/>
<dbReference type="KEGG" id="asha:G8E00_14255"/>